<dbReference type="AlphaFoldDB" id="L1JA66"/>
<feature type="coiled-coil region" evidence="1">
    <location>
        <begin position="14"/>
        <end position="44"/>
    </location>
</feature>
<evidence type="ECO:0000313" key="4">
    <source>
        <dbReference type="EnsemblProtists" id="EKX44980"/>
    </source>
</evidence>
<evidence type="ECO:0000313" key="5">
    <source>
        <dbReference type="Proteomes" id="UP000011087"/>
    </source>
</evidence>
<dbReference type="RefSeq" id="XP_005831960.1">
    <property type="nucleotide sequence ID" value="XM_005831903.1"/>
</dbReference>
<evidence type="ECO:0000256" key="2">
    <source>
        <dbReference type="SAM" id="MobiDB-lite"/>
    </source>
</evidence>
<dbReference type="GeneID" id="17301741"/>
<feature type="compositionally biased region" description="Polar residues" evidence="2">
    <location>
        <begin position="142"/>
        <end position="165"/>
    </location>
</feature>
<reference evidence="3 5" key="1">
    <citation type="journal article" date="2012" name="Nature">
        <title>Algal genomes reveal evolutionary mosaicism and the fate of nucleomorphs.</title>
        <authorList>
            <consortium name="DOE Joint Genome Institute"/>
            <person name="Curtis B.A."/>
            <person name="Tanifuji G."/>
            <person name="Burki F."/>
            <person name="Gruber A."/>
            <person name="Irimia M."/>
            <person name="Maruyama S."/>
            <person name="Arias M.C."/>
            <person name="Ball S.G."/>
            <person name="Gile G.H."/>
            <person name="Hirakawa Y."/>
            <person name="Hopkins J.F."/>
            <person name="Kuo A."/>
            <person name="Rensing S.A."/>
            <person name="Schmutz J."/>
            <person name="Symeonidi A."/>
            <person name="Elias M."/>
            <person name="Eveleigh R.J."/>
            <person name="Herman E.K."/>
            <person name="Klute M.J."/>
            <person name="Nakayama T."/>
            <person name="Obornik M."/>
            <person name="Reyes-Prieto A."/>
            <person name="Armbrust E.V."/>
            <person name="Aves S.J."/>
            <person name="Beiko R.G."/>
            <person name="Coutinho P."/>
            <person name="Dacks J.B."/>
            <person name="Durnford D.G."/>
            <person name="Fast N.M."/>
            <person name="Green B.R."/>
            <person name="Grisdale C.J."/>
            <person name="Hempel F."/>
            <person name="Henrissat B."/>
            <person name="Hoppner M.P."/>
            <person name="Ishida K."/>
            <person name="Kim E."/>
            <person name="Koreny L."/>
            <person name="Kroth P.G."/>
            <person name="Liu Y."/>
            <person name="Malik S.B."/>
            <person name="Maier U.G."/>
            <person name="McRose D."/>
            <person name="Mock T."/>
            <person name="Neilson J.A."/>
            <person name="Onodera N.T."/>
            <person name="Poole A.M."/>
            <person name="Pritham E.J."/>
            <person name="Richards T.A."/>
            <person name="Rocap G."/>
            <person name="Roy S.W."/>
            <person name="Sarai C."/>
            <person name="Schaack S."/>
            <person name="Shirato S."/>
            <person name="Slamovits C.H."/>
            <person name="Spencer D.F."/>
            <person name="Suzuki S."/>
            <person name="Worden A.Z."/>
            <person name="Zauner S."/>
            <person name="Barry K."/>
            <person name="Bell C."/>
            <person name="Bharti A.K."/>
            <person name="Crow J.A."/>
            <person name="Grimwood J."/>
            <person name="Kramer R."/>
            <person name="Lindquist E."/>
            <person name="Lucas S."/>
            <person name="Salamov A."/>
            <person name="McFadden G.I."/>
            <person name="Lane C.E."/>
            <person name="Keeling P.J."/>
            <person name="Gray M.W."/>
            <person name="Grigoriev I.V."/>
            <person name="Archibald J.M."/>
        </authorList>
    </citation>
    <scope>NUCLEOTIDE SEQUENCE</scope>
    <source>
        <strain evidence="3 5">CCMP2712</strain>
    </source>
</reference>
<accession>L1JA66</accession>
<feature type="region of interest" description="Disordered" evidence="2">
    <location>
        <begin position="101"/>
        <end position="168"/>
    </location>
</feature>
<dbReference type="Proteomes" id="UP000011087">
    <property type="component" value="Unassembled WGS sequence"/>
</dbReference>
<proteinExistence type="predicted"/>
<reference evidence="5" key="2">
    <citation type="submission" date="2012-11" db="EMBL/GenBank/DDBJ databases">
        <authorList>
            <person name="Kuo A."/>
            <person name="Curtis B.A."/>
            <person name="Tanifuji G."/>
            <person name="Burki F."/>
            <person name="Gruber A."/>
            <person name="Irimia M."/>
            <person name="Maruyama S."/>
            <person name="Arias M.C."/>
            <person name="Ball S.G."/>
            <person name="Gile G.H."/>
            <person name="Hirakawa Y."/>
            <person name="Hopkins J.F."/>
            <person name="Rensing S.A."/>
            <person name="Schmutz J."/>
            <person name="Symeonidi A."/>
            <person name="Elias M."/>
            <person name="Eveleigh R.J."/>
            <person name="Herman E.K."/>
            <person name="Klute M.J."/>
            <person name="Nakayama T."/>
            <person name="Obornik M."/>
            <person name="Reyes-Prieto A."/>
            <person name="Armbrust E.V."/>
            <person name="Aves S.J."/>
            <person name="Beiko R.G."/>
            <person name="Coutinho P."/>
            <person name="Dacks J.B."/>
            <person name="Durnford D.G."/>
            <person name="Fast N.M."/>
            <person name="Green B.R."/>
            <person name="Grisdale C."/>
            <person name="Hempe F."/>
            <person name="Henrissat B."/>
            <person name="Hoppner M.P."/>
            <person name="Ishida K.-I."/>
            <person name="Kim E."/>
            <person name="Koreny L."/>
            <person name="Kroth P.G."/>
            <person name="Liu Y."/>
            <person name="Malik S.-B."/>
            <person name="Maier U.G."/>
            <person name="McRose D."/>
            <person name="Mock T."/>
            <person name="Neilson J.A."/>
            <person name="Onodera N.T."/>
            <person name="Poole A.M."/>
            <person name="Pritham E.J."/>
            <person name="Richards T.A."/>
            <person name="Rocap G."/>
            <person name="Roy S.W."/>
            <person name="Sarai C."/>
            <person name="Schaack S."/>
            <person name="Shirato S."/>
            <person name="Slamovits C.H."/>
            <person name="Spencer D.F."/>
            <person name="Suzuki S."/>
            <person name="Worden A.Z."/>
            <person name="Zauner S."/>
            <person name="Barry K."/>
            <person name="Bell C."/>
            <person name="Bharti A.K."/>
            <person name="Crow J.A."/>
            <person name="Grimwood J."/>
            <person name="Kramer R."/>
            <person name="Lindquist E."/>
            <person name="Lucas S."/>
            <person name="Salamov A."/>
            <person name="McFadden G.I."/>
            <person name="Lane C.E."/>
            <person name="Keeling P.J."/>
            <person name="Gray M.W."/>
            <person name="Grigoriev I.V."/>
            <person name="Archibald J.M."/>
        </authorList>
    </citation>
    <scope>NUCLEOTIDE SEQUENCE</scope>
    <source>
        <strain evidence="5">CCMP2712</strain>
    </source>
</reference>
<sequence length="182" mass="19804">MSKPVSVIKGKATSKDLLEMEEKLRSLKQSMEEERKKRSALVQRNGTGSVWINGRAGALRGANSVKEFVKSSKKLSATVAAIPFSAVDAVKLSSTVALCESSASRASTASPTEQNQNTFENDDNLSNRHQRPISARIETQAIECQTESPTPRPQTSNARPSTAGSRTYFAKIMQARQKSKGF</sequence>
<dbReference type="PaxDb" id="55529-EKX44980"/>
<gene>
    <name evidence="3" type="ORF">GUITHDRAFT_109026</name>
</gene>
<protein>
    <submittedName>
        <fullName evidence="3 4">Uncharacterized protein</fullName>
    </submittedName>
</protein>
<dbReference type="EMBL" id="JH993001">
    <property type="protein sequence ID" value="EKX44980.1"/>
    <property type="molecule type" value="Genomic_DNA"/>
</dbReference>
<organism evidence="3">
    <name type="scientific">Guillardia theta (strain CCMP2712)</name>
    <name type="common">Cryptophyte</name>
    <dbReference type="NCBI Taxonomy" id="905079"/>
    <lineage>
        <taxon>Eukaryota</taxon>
        <taxon>Cryptophyceae</taxon>
        <taxon>Pyrenomonadales</taxon>
        <taxon>Geminigeraceae</taxon>
        <taxon>Guillardia</taxon>
    </lineage>
</organism>
<keyword evidence="1" id="KW-0175">Coiled coil</keyword>
<keyword evidence="5" id="KW-1185">Reference proteome</keyword>
<feature type="compositionally biased region" description="Low complexity" evidence="2">
    <location>
        <begin position="101"/>
        <end position="110"/>
    </location>
</feature>
<name>L1JA66_GUITC</name>
<evidence type="ECO:0000256" key="1">
    <source>
        <dbReference type="SAM" id="Coils"/>
    </source>
</evidence>
<evidence type="ECO:0000313" key="3">
    <source>
        <dbReference type="EMBL" id="EKX44980.1"/>
    </source>
</evidence>
<dbReference type="EnsemblProtists" id="EKX44980">
    <property type="protein sequence ID" value="EKX44980"/>
    <property type="gene ID" value="GUITHDRAFT_109026"/>
</dbReference>
<reference evidence="4" key="3">
    <citation type="submission" date="2016-03" db="UniProtKB">
        <authorList>
            <consortium name="EnsemblProtists"/>
        </authorList>
    </citation>
    <scope>IDENTIFICATION</scope>
</reference>
<dbReference type="KEGG" id="gtt:GUITHDRAFT_109026"/>
<dbReference type="HOGENOM" id="CLU_1484692_0_0_1"/>